<keyword evidence="2" id="KW-1185">Reference proteome</keyword>
<proteinExistence type="predicted"/>
<sequence length="43" mass="4860">MKARFPGKCIECGEAIKVGKEILKNSKEQWVHKACSDLEDELP</sequence>
<evidence type="ECO:0000313" key="1">
    <source>
        <dbReference type="EMBL" id="AJM92151.1"/>
    </source>
</evidence>
<name>A0A0C5BV65_9ARCH</name>
<dbReference type="AlphaFoldDB" id="A0A0C5BV65"/>
<dbReference type="EMBL" id="CP010868">
    <property type="protein sequence ID" value="AJM92151.1"/>
    <property type="molecule type" value="Genomic_DNA"/>
</dbReference>
<reference evidence="1 2" key="2">
    <citation type="journal article" date="2016" name="ISME J.">
        <title>Physiological and genomic characterization of two novel marine thaumarchaeal strains indicates niche differentiation.</title>
        <authorList>
            <person name="Bayer B."/>
            <person name="Vojvoda J."/>
            <person name="Offre P."/>
            <person name="Alves R.J."/>
            <person name="Elisabeth N.H."/>
            <person name="Garcia J.A."/>
            <person name="Volland J.M."/>
            <person name="Srivastava A."/>
            <person name="Schleper C."/>
            <person name="Herndl G.J."/>
        </authorList>
    </citation>
    <scope>NUCLEOTIDE SEQUENCE [LARGE SCALE GENOMIC DNA]</scope>
    <source>
        <strain evidence="1 2">D3C</strain>
    </source>
</reference>
<dbReference type="Proteomes" id="UP000032027">
    <property type="component" value="Chromosome"/>
</dbReference>
<dbReference type="KEGG" id="nid:NPIRD3C_0939"/>
<organism evidence="1 2">
    <name type="scientific">Nitrosopumilus piranensis</name>
    <dbReference type="NCBI Taxonomy" id="1582439"/>
    <lineage>
        <taxon>Archaea</taxon>
        <taxon>Nitrososphaerota</taxon>
        <taxon>Nitrososphaeria</taxon>
        <taxon>Nitrosopumilales</taxon>
        <taxon>Nitrosopumilaceae</taxon>
        <taxon>Nitrosopumilus</taxon>
    </lineage>
</organism>
<dbReference type="GeneID" id="74305787"/>
<dbReference type="STRING" id="1582439.NPIRD3C_0939"/>
<reference evidence="2" key="1">
    <citation type="submission" date="2015-02" db="EMBL/GenBank/DDBJ databases">
        <title>Characterization of two novel Thaumarchaeota isolated from the Northern Adriatic Sea.</title>
        <authorList>
            <person name="Bayer B."/>
            <person name="Vojvoda J."/>
            <person name="Offre P."/>
            <person name="Srivastava A."/>
            <person name="Elisabeth N."/>
            <person name="Garcia J.A.L."/>
            <person name="Schleper C."/>
            <person name="Herndl G.J."/>
        </authorList>
    </citation>
    <scope>NUCLEOTIDE SEQUENCE [LARGE SCALE GENOMIC DNA]</scope>
    <source>
        <strain evidence="2">D3C</strain>
    </source>
</reference>
<evidence type="ECO:0000313" key="2">
    <source>
        <dbReference type="Proteomes" id="UP000032027"/>
    </source>
</evidence>
<gene>
    <name evidence="1" type="ORF">NPIRD3C_0939</name>
</gene>
<dbReference type="HOGENOM" id="CLU_3227622_0_0_2"/>
<dbReference type="PATRIC" id="fig|1582439.9.peg.968"/>
<dbReference type="RefSeq" id="WP_255464650.1">
    <property type="nucleotide sequence ID" value="NZ_CP010868.1"/>
</dbReference>
<accession>A0A0C5BV65</accession>
<reference evidence="1 2" key="3">
    <citation type="journal article" date="2019" name="Int. J. Syst. Evol. Microbiol.">
        <title>Nitrosopumilus adriaticus sp. nov. and Nitrosopumilus piranensis sp. nov., two ammonia-oxidizing archaea from the Adriatic Sea and members of the class Nitrososphaeria.</title>
        <authorList>
            <person name="Bayer B."/>
            <person name="Vojvoda J."/>
            <person name="Reinthaler T."/>
            <person name="Reyes C."/>
            <person name="Pinto M."/>
            <person name="Herndl G.J."/>
        </authorList>
    </citation>
    <scope>NUCLEOTIDE SEQUENCE [LARGE SCALE GENOMIC DNA]</scope>
    <source>
        <strain evidence="1 2">D3C</strain>
    </source>
</reference>
<protein>
    <submittedName>
        <fullName evidence="1">Uncharacterized protein</fullName>
    </submittedName>
</protein>